<protein>
    <submittedName>
        <fullName evidence="10">Polyprenol phosphomannose-dependent alpha 1,6 mannosyltransferase MptB</fullName>
    </submittedName>
</protein>
<comment type="subcellular location">
    <subcellularLocation>
        <location evidence="1">Membrane</location>
        <topology evidence="1">Multi-pass membrane protein</topology>
    </subcellularLocation>
</comment>
<evidence type="ECO:0000256" key="7">
    <source>
        <dbReference type="ARBA" id="ARBA00043987"/>
    </source>
</evidence>
<feature type="transmembrane region" description="Helical" evidence="9">
    <location>
        <begin position="344"/>
        <end position="365"/>
    </location>
</feature>
<comment type="caution">
    <text evidence="10">The sequence shown here is derived from an EMBL/GenBank/DDBJ whole genome shotgun (WGS) entry which is preliminary data.</text>
</comment>
<keyword evidence="5 9" id="KW-1133">Transmembrane helix</keyword>
<dbReference type="RefSeq" id="WP_211470244.1">
    <property type="nucleotide sequence ID" value="NZ_JAGSXH010000102.1"/>
</dbReference>
<evidence type="ECO:0000256" key="4">
    <source>
        <dbReference type="ARBA" id="ARBA00022692"/>
    </source>
</evidence>
<dbReference type="NCBIfam" id="NF038066">
    <property type="entry name" value="MptB"/>
    <property type="match status" value="1"/>
</dbReference>
<feature type="transmembrane region" description="Helical" evidence="9">
    <location>
        <begin position="238"/>
        <end position="257"/>
    </location>
</feature>
<dbReference type="GO" id="GO:0016020">
    <property type="term" value="C:membrane"/>
    <property type="evidence" value="ECO:0007669"/>
    <property type="project" value="UniProtKB-SubCell"/>
</dbReference>
<feature type="transmembrane region" description="Helical" evidence="9">
    <location>
        <begin position="112"/>
        <end position="136"/>
    </location>
</feature>
<feature type="transmembrane region" description="Helical" evidence="9">
    <location>
        <begin position="60"/>
        <end position="79"/>
    </location>
</feature>
<evidence type="ECO:0000256" key="2">
    <source>
        <dbReference type="ARBA" id="ARBA00022676"/>
    </source>
</evidence>
<evidence type="ECO:0000256" key="1">
    <source>
        <dbReference type="ARBA" id="ARBA00004141"/>
    </source>
</evidence>
<evidence type="ECO:0000256" key="6">
    <source>
        <dbReference type="ARBA" id="ARBA00023136"/>
    </source>
</evidence>
<keyword evidence="3" id="KW-0808">Transferase</keyword>
<keyword evidence="6 9" id="KW-0472">Membrane</keyword>
<keyword evidence="2 10" id="KW-0328">Glycosyltransferase</keyword>
<reference evidence="10" key="1">
    <citation type="submission" date="2021-04" db="EMBL/GenBank/DDBJ databases">
        <title>Genome based classification of Actinospica acidithermotolerans sp. nov., an actinobacterium isolated from an Indonesian hot spring.</title>
        <authorList>
            <person name="Kusuma A.B."/>
            <person name="Putra K.E."/>
            <person name="Nafisah S."/>
            <person name="Loh J."/>
            <person name="Nouioui I."/>
            <person name="Goodfellow M."/>
        </authorList>
    </citation>
    <scope>NUCLEOTIDE SEQUENCE</scope>
    <source>
        <strain evidence="10">DSM 45618</strain>
    </source>
</reference>
<evidence type="ECO:0000256" key="8">
    <source>
        <dbReference type="SAM" id="MobiDB-lite"/>
    </source>
</evidence>
<evidence type="ECO:0000256" key="9">
    <source>
        <dbReference type="SAM" id="Phobius"/>
    </source>
</evidence>
<feature type="transmembrane region" description="Helical" evidence="9">
    <location>
        <begin position="442"/>
        <end position="469"/>
    </location>
</feature>
<dbReference type="InterPro" id="IPR049829">
    <property type="entry name" value="MptA/B-like"/>
</dbReference>
<evidence type="ECO:0000313" key="11">
    <source>
        <dbReference type="Proteomes" id="UP000677913"/>
    </source>
</evidence>
<feature type="transmembrane region" description="Helical" evidence="9">
    <location>
        <begin position="310"/>
        <end position="338"/>
    </location>
</feature>
<dbReference type="GO" id="GO:0016757">
    <property type="term" value="F:glycosyltransferase activity"/>
    <property type="evidence" value="ECO:0007669"/>
    <property type="project" value="UniProtKB-KW"/>
</dbReference>
<feature type="transmembrane region" description="Helical" evidence="9">
    <location>
        <begin position="409"/>
        <end position="430"/>
    </location>
</feature>
<evidence type="ECO:0000256" key="5">
    <source>
        <dbReference type="ARBA" id="ARBA00022989"/>
    </source>
</evidence>
<dbReference type="EMBL" id="JAGSXH010000102">
    <property type="protein sequence ID" value="MBS2965804.1"/>
    <property type="molecule type" value="Genomic_DNA"/>
</dbReference>
<dbReference type="Pfam" id="PF26314">
    <property type="entry name" value="MptA_B_family"/>
    <property type="match status" value="1"/>
</dbReference>
<sequence length="505" mass="53900">MSESAARPRGGTATSPGVLPGPLDERTPRSLRPVGPRRLLSELIEFVYRLAGSTLATPRVAVGVSLVGLLLIMLVGILSPNFNTLPPNFTGDPANLKPIVLPLSGHLWELPWFVSFPLTYLAIVLQCLGLAGLLWANSRGWRPNPRHLFLAACAIVAVMVNITPVGSSDAASYAAYGHVANRGFDPYTNGPDILGPQNPYTRSVGPMWTRTPSVYGPIATWVQQLAAWLGGLSPGSTVHFLMIFNGAVFLGVGYFLLRTADDPVRASLMWVANPVLIQQLVAGGHLDTYAAAAVVVGVQIARGGTQGWRYLAAGLAVGIACAFKVNSGLVGAGLAWALAMRRDWWNTARLAVGGVGSVVFFYSFYGLHAVKQLLTASSLVATPSPWRAFQLALQGIFALFGEGDLGQRIGAVATSIGWPILMIAVAVFIYRRFSPDQPAAVTVPFALCFAWIVVAPWSLPWYAALAWVILALLPRNPMTRWLTLATVFLALMHSSGGGPAPWANS</sequence>
<feature type="region of interest" description="Disordered" evidence="8">
    <location>
        <begin position="1"/>
        <end position="33"/>
    </location>
</feature>
<feature type="transmembrane region" description="Helical" evidence="9">
    <location>
        <begin position="148"/>
        <end position="166"/>
    </location>
</feature>
<name>A0A8J7WTC8_9ACTN</name>
<keyword evidence="11" id="KW-1185">Reference proteome</keyword>
<evidence type="ECO:0000256" key="3">
    <source>
        <dbReference type="ARBA" id="ARBA00022679"/>
    </source>
</evidence>
<dbReference type="AlphaFoldDB" id="A0A8J7WTC8"/>
<keyword evidence="4 9" id="KW-0812">Transmembrane</keyword>
<comment type="similarity">
    <text evidence="7">Belongs to the MptA/B family.</text>
</comment>
<feature type="transmembrane region" description="Helical" evidence="9">
    <location>
        <begin position="481"/>
        <end position="502"/>
    </location>
</feature>
<evidence type="ECO:0000313" key="10">
    <source>
        <dbReference type="EMBL" id="MBS2965804.1"/>
    </source>
</evidence>
<organism evidence="10 11">
    <name type="scientific">Actinocrinis puniceicyclus</name>
    <dbReference type="NCBI Taxonomy" id="977794"/>
    <lineage>
        <taxon>Bacteria</taxon>
        <taxon>Bacillati</taxon>
        <taxon>Actinomycetota</taxon>
        <taxon>Actinomycetes</taxon>
        <taxon>Catenulisporales</taxon>
        <taxon>Actinospicaceae</taxon>
        <taxon>Actinocrinis</taxon>
    </lineage>
</organism>
<dbReference type="Proteomes" id="UP000677913">
    <property type="component" value="Unassembled WGS sequence"/>
</dbReference>
<proteinExistence type="inferred from homology"/>
<gene>
    <name evidence="10" type="primary">mptB</name>
    <name evidence="10" type="ORF">KGA66_22315</name>
</gene>
<accession>A0A8J7WTC8</accession>